<dbReference type="PROSITE" id="PS00606">
    <property type="entry name" value="KS3_1"/>
    <property type="match status" value="1"/>
</dbReference>
<dbReference type="Pfam" id="PF08659">
    <property type="entry name" value="KR"/>
    <property type="match status" value="1"/>
</dbReference>
<dbReference type="InterPro" id="IPR009081">
    <property type="entry name" value="PP-bd_ACP"/>
</dbReference>
<dbReference type="Pfam" id="PF00550">
    <property type="entry name" value="PP-binding"/>
    <property type="match status" value="1"/>
</dbReference>
<dbReference type="GO" id="GO:0031177">
    <property type="term" value="F:phosphopantetheine binding"/>
    <property type="evidence" value="ECO:0007669"/>
    <property type="project" value="InterPro"/>
</dbReference>
<dbReference type="InterPro" id="IPR020841">
    <property type="entry name" value="PKS_Beta-ketoAc_synthase_dom"/>
</dbReference>
<dbReference type="GO" id="GO:0006633">
    <property type="term" value="P:fatty acid biosynthetic process"/>
    <property type="evidence" value="ECO:0007669"/>
    <property type="project" value="InterPro"/>
</dbReference>
<dbReference type="CDD" id="cd08953">
    <property type="entry name" value="KR_2_SDR_x"/>
    <property type="match status" value="1"/>
</dbReference>
<dbReference type="Pfam" id="PF00109">
    <property type="entry name" value="ketoacyl-synt"/>
    <property type="match status" value="1"/>
</dbReference>
<dbReference type="SMART" id="SM00822">
    <property type="entry name" value="PKS_KR"/>
    <property type="match status" value="1"/>
</dbReference>
<keyword evidence="1" id="KW-0596">Phosphopantetheine</keyword>
<dbReference type="InterPro" id="IPR018201">
    <property type="entry name" value="Ketoacyl_synth_AS"/>
</dbReference>
<comment type="caution">
    <text evidence="7">The sequence shown here is derived from an EMBL/GenBank/DDBJ whole genome shotgun (WGS) entry which is preliminary data.</text>
</comment>
<dbReference type="SMART" id="SM01294">
    <property type="entry name" value="PKS_PP_betabranch"/>
    <property type="match status" value="1"/>
</dbReference>
<organism evidence="7 8">
    <name type="scientific">Merismopedia glauca CCAP 1448/3</name>
    <dbReference type="NCBI Taxonomy" id="1296344"/>
    <lineage>
        <taxon>Bacteria</taxon>
        <taxon>Bacillati</taxon>
        <taxon>Cyanobacteriota</taxon>
        <taxon>Cyanophyceae</taxon>
        <taxon>Synechococcales</taxon>
        <taxon>Merismopediaceae</taxon>
        <taxon>Merismopedia</taxon>
    </lineage>
</organism>
<sequence>MLIQLFQPESQLSIQRPYHLLTLSAKTPTALTKMAKSYQEFVMERPSDDLSHICFSANTGRTHFDYRLVAIASDPAELQAQLEVSQPSLVPSQSPKVAFLFTGQGSQYVGMGKLLYETQPTFRKTLDKCNEILQPYLEHSLLSVLFEDNSRLHQTAYTQPALFALEYALAQLWTAWGIVPNAVMGHSVGEYVAACVAKVFSLEDGLKLIAARARLMQSLPQNGSMVAVFASESRVQEILVPYADDVQVATINGAENVVISGLTIAVDQVLEQLHSQGMTTRPLQVSHAFHSPLMTPILEEFARVASSVEFHLPQIPLISNLTGEMFHFGEIPDASYWCRHLREAVQFAKGMETLHREGFEVFLELGPSSTLLNMGQKCWSSDGETRVSASLNPKGHGDTGTRRGDDGGKLPLSSASWLPSLQKGGDDWRQILTSLGKLYLKGVAVNWSGFDRDYKRQRLVLPNYPFEGKSFWSTSPVWKDEEGYGDVGTRGRGEEENRQGENGFIEVNESNLAGKELMADQESTNVASASLNWFYKWNWQPEAWVKGEEIPAGAVLIFNDADDVGTGLAKLLAGDKYQTYLVNPGKKFKKKKKGQFKIDPAQKSDYEQLISQIKDKGMAIAAIVHLWSENPDSILLLGQALVKYAPNEQIALLVGTQNAYSTCDRDPVDGYYGSISATLAQALGQENPQISTKIVDFGGKGDYRSVLLKELTAKSSQEGIIAIRDGRRLGRNLVRMEEELSLEINTIESHQSRNRFPIPNQIQSGETWLITGGTSAVGAEIALGLAQRSRINLVLTGRQSLPSRTESKNSYHSHYNTQHIELLEKLENLGSTAIYEAVDITDLAAMQGLIEKIKAKFGSIHGVIHAAGVQDRVNFQMVQKSPEAIAKVLAPKVQGTIILDRVTRQEPLRNFILISSAAASRPEWSANLADYAAANAFMDAYASYRRNTLAPGSTVALNYSLWRDTGMTNIGGLPLLWAAKAKGLNPLEPEAAVSAFFKAISLDLPVVHLVDWEMGRRGDEQDCRDVAPLRLGDTETRGSGDEEDCRDVAPLRLQDDEQREELPVSSAVNLHQIVREVLTHHLKVPTAQIEWDRSFPELGLDSLAAIEAIKELSSTLKTDLSATLLFEHQTPNQLADYLEERYGDAIIAVDVPKAIALPDLETSSPSLTQTQTPTEIDDIAIIGMACKVPGADNVDEYWELLKAGRSAISDVPASRWSPQDYYDPNAIAGHASYSKRGGFVNGAFDFDPMFFGISPKEATAMDPQQRLFLEVAWQALQQAGYGGKNRTREIGVFVGCGLNSYAEHFTNYQYYQVFKQQLETSSDFSHLSGETKAELLKKLTQILQPAEILPETAAGNELNEIAARVSHCLDLTGPSLSISTACSSSLVALHYACENLRSGQIPMAIVGGVNLNISPTPFTFLSRVQALSPTGECYPFDDRANGLVLGEGAGALILKPLKQALADGDFIHATIKGSAVNNDGHSQGITAPNPRGQAEAIRKAYTNFKIDPETVSYVETHGTGTLLGDPIEIEGLNQAFGTFTQQKGFCGIGSVKSSIGHLLSASGIISTIKVILAMRHGYLPGTLGFEKPNPHINFAETPFYVVGGSGVPWKSNETPLRAGVNGFGFGGTNCHVILESLTEVGAQRVAPVQKSEVLFFCLNARNPQGLKKVASELRLHLLQHPDLEISQVAYTLANSQRELAYKAAFSANNRTQLIDSLTAIISEQPHAEIYLGKSNPQRVTPIHLVLDGESRISVKEPEILGKSFPEFHQAYISCIKLGTKKIHDFAVQYALGKLLMSLSVQPSSILAEKSGVLVAACLLGRLSLANAIAELTDSLMADVDIALESTWSCPLITPGGTFRNSVSLSISQLKTLVESSKELPKMDSLENPGAIYLQLGGSRSLKDRLAVNEEQWISIGVNSTQLLGNISQLYVLGVRFNSAGLYPVGTSKVLLPTYPFERKTYSISVAETEGYKGRLVAIATPFSLSSHERQPSYLALQKTMK</sequence>
<dbReference type="SUPFAM" id="SSF53901">
    <property type="entry name" value="Thiolase-like"/>
    <property type="match status" value="1"/>
</dbReference>
<proteinExistence type="predicted"/>
<dbReference type="InterPro" id="IPR001227">
    <property type="entry name" value="Ac_transferase_dom_sf"/>
</dbReference>
<feature type="region of interest" description="Disordered" evidence="4">
    <location>
        <begin position="384"/>
        <end position="409"/>
    </location>
</feature>
<dbReference type="CDD" id="cd00833">
    <property type="entry name" value="PKS"/>
    <property type="match status" value="1"/>
</dbReference>
<dbReference type="Gene3D" id="3.40.366.10">
    <property type="entry name" value="Malonyl-Coenzyme A Acyl Carrier Protein, domain 2"/>
    <property type="match status" value="1"/>
</dbReference>
<gene>
    <name evidence="7" type="ORF">C7B64_06065</name>
</gene>
<dbReference type="InterPro" id="IPR016035">
    <property type="entry name" value="Acyl_Trfase/lysoPLipase"/>
</dbReference>
<dbReference type="GO" id="GO:0071770">
    <property type="term" value="P:DIM/DIP cell wall layer assembly"/>
    <property type="evidence" value="ECO:0007669"/>
    <property type="project" value="TreeGrafter"/>
</dbReference>
<dbReference type="OrthoDB" id="499075at2"/>
<reference evidence="7 8" key="2">
    <citation type="submission" date="2018-03" db="EMBL/GenBank/DDBJ databases">
        <title>The ancient ancestry and fast evolution of plastids.</title>
        <authorList>
            <person name="Moore K.R."/>
            <person name="Magnabosco C."/>
            <person name="Momper L."/>
            <person name="Gold D.A."/>
            <person name="Bosak T."/>
            <person name="Fournier G.P."/>
        </authorList>
    </citation>
    <scope>NUCLEOTIDE SEQUENCE [LARGE SCALE GENOMIC DNA]</scope>
    <source>
        <strain evidence="7 8">CCAP 1448/3</strain>
    </source>
</reference>
<dbReference type="InterPro" id="IPR014030">
    <property type="entry name" value="Ketoacyl_synth_N"/>
</dbReference>
<dbReference type="InterPro" id="IPR057326">
    <property type="entry name" value="KR_dom"/>
</dbReference>
<dbReference type="Pfam" id="PF21394">
    <property type="entry name" value="Beta-ketacyl_N"/>
    <property type="match status" value="1"/>
</dbReference>
<name>A0A2T1C6Y5_9CYAN</name>
<dbReference type="PROSITE" id="PS50075">
    <property type="entry name" value="CARRIER"/>
    <property type="match status" value="1"/>
</dbReference>
<feature type="compositionally biased region" description="Basic and acidic residues" evidence="4">
    <location>
        <begin position="395"/>
        <end position="408"/>
    </location>
</feature>
<dbReference type="Pfam" id="PF00698">
    <property type="entry name" value="Acyl_transf_1"/>
    <property type="match status" value="1"/>
</dbReference>
<dbReference type="Gene3D" id="1.10.1200.10">
    <property type="entry name" value="ACP-like"/>
    <property type="match status" value="1"/>
</dbReference>
<dbReference type="Pfam" id="PF16197">
    <property type="entry name" value="KAsynt_C_assoc"/>
    <property type="match status" value="1"/>
</dbReference>
<dbReference type="InterPro" id="IPR020806">
    <property type="entry name" value="PKS_PP-bd"/>
</dbReference>
<evidence type="ECO:0000313" key="7">
    <source>
        <dbReference type="EMBL" id="PSB03928.1"/>
    </source>
</evidence>
<protein>
    <submittedName>
        <fullName evidence="7">Short-chain dehydrogenase</fullName>
    </submittedName>
</protein>
<dbReference type="SMART" id="SM00823">
    <property type="entry name" value="PKS_PP"/>
    <property type="match status" value="1"/>
</dbReference>
<evidence type="ECO:0000259" key="6">
    <source>
        <dbReference type="PROSITE" id="PS52004"/>
    </source>
</evidence>
<dbReference type="GO" id="GO:0005886">
    <property type="term" value="C:plasma membrane"/>
    <property type="evidence" value="ECO:0007669"/>
    <property type="project" value="TreeGrafter"/>
</dbReference>
<dbReference type="PROSITE" id="PS00012">
    <property type="entry name" value="PHOSPHOPANTETHEINE"/>
    <property type="match status" value="1"/>
</dbReference>
<dbReference type="Pfam" id="PF22621">
    <property type="entry name" value="CurL-like_PKS_C"/>
    <property type="match status" value="1"/>
</dbReference>
<dbReference type="EMBL" id="PVWJ01000021">
    <property type="protein sequence ID" value="PSB03928.1"/>
    <property type="molecule type" value="Genomic_DNA"/>
</dbReference>
<dbReference type="PANTHER" id="PTHR43775">
    <property type="entry name" value="FATTY ACID SYNTHASE"/>
    <property type="match status" value="1"/>
</dbReference>
<feature type="domain" description="Carrier" evidence="5">
    <location>
        <begin position="1068"/>
        <end position="1142"/>
    </location>
</feature>
<evidence type="ECO:0000256" key="1">
    <source>
        <dbReference type="ARBA" id="ARBA00022450"/>
    </source>
</evidence>
<dbReference type="InterPro" id="IPR016036">
    <property type="entry name" value="Malonyl_transacylase_ACP-bd"/>
</dbReference>
<dbReference type="InterPro" id="IPR014043">
    <property type="entry name" value="Acyl_transferase_dom"/>
</dbReference>
<dbReference type="SMART" id="SM00827">
    <property type="entry name" value="PKS_AT"/>
    <property type="match status" value="1"/>
</dbReference>
<dbReference type="Proteomes" id="UP000238762">
    <property type="component" value="Unassembled WGS sequence"/>
</dbReference>
<dbReference type="Gene3D" id="3.40.47.10">
    <property type="match status" value="1"/>
</dbReference>
<dbReference type="InterPro" id="IPR036291">
    <property type="entry name" value="NAD(P)-bd_dom_sf"/>
</dbReference>
<dbReference type="PANTHER" id="PTHR43775:SF37">
    <property type="entry name" value="SI:DKEY-61P9.11"/>
    <property type="match status" value="1"/>
</dbReference>
<reference evidence="7 8" key="1">
    <citation type="submission" date="2018-02" db="EMBL/GenBank/DDBJ databases">
        <authorList>
            <person name="Cohen D.B."/>
            <person name="Kent A.D."/>
        </authorList>
    </citation>
    <scope>NUCLEOTIDE SEQUENCE [LARGE SCALE GENOMIC DNA]</scope>
    <source>
        <strain evidence="7 8">CCAP 1448/3</strain>
    </source>
</reference>
<feature type="domain" description="Ketosynthase family 3 (KS3)" evidence="6">
    <location>
        <begin position="1176"/>
        <end position="1636"/>
    </location>
</feature>
<dbReference type="InterPro" id="IPR013968">
    <property type="entry name" value="PKS_KR"/>
</dbReference>
<evidence type="ECO:0000256" key="3">
    <source>
        <dbReference type="ARBA" id="ARBA00022679"/>
    </source>
</evidence>
<evidence type="ECO:0000256" key="4">
    <source>
        <dbReference type="SAM" id="MobiDB-lite"/>
    </source>
</evidence>
<keyword evidence="3" id="KW-0808">Transferase</keyword>
<dbReference type="SUPFAM" id="SSF51735">
    <property type="entry name" value="NAD(P)-binding Rossmann-fold domains"/>
    <property type="match status" value="2"/>
</dbReference>
<evidence type="ECO:0000259" key="5">
    <source>
        <dbReference type="PROSITE" id="PS50075"/>
    </source>
</evidence>
<dbReference type="InterPro" id="IPR050091">
    <property type="entry name" value="PKS_NRPS_Biosynth_Enz"/>
</dbReference>
<dbReference type="InterPro" id="IPR014031">
    <property type="entry name" value="Ketoacyl_synth_C"/>
</dbReference>
<dbReference type="InterPro" id="IPR036736">
    <property type="entry name" value="ACP-like_sf"/>
</dbReference>
<dbReference type="InterPro" id="IPR006162">
    <property type="entry name" value="Ppantetheine_attach_site"/>
</dbReference>
<keyword evidence="8" id="KW-1185">Reference proteome</keyword>
<dbReference type="Gene3D" id="1.10.1240.100">
    <property type="match status" value="1"/>
</dbReference>
<evidence type="ECO:0000313" key="8">
    <source>
        <dbReference type="Proteomes" id="UP000238762"/>
    </source>
</evidence>
<dbReference type="SUPFAM" id="SSF52151">
    <property type="entry name" value="FabD/lysophospholipase-like"/>
    <property type="match status" value="1"/>
</dbReference>
<dbReference type="Gene3D" id="3.30.70.3290">
    <property type="match status" value="1"/>
</dbReference>
<dbReference type="GO" id="GO:0005737">
    <property type="term" value="C:cytoplasm"/>
    <property type="evidence" value="ECO:0007669"/>
    <property type="project" value="TreeGrafter"/>
</dbReference>
<dbReference type="InterPro" id="IPR049490">
    <property type="entry name" value="C883_1060-like_KR_N"/>
</dbReference>
<dbReference type="SUPFAM" id="SSF47336">
    <property type="entry name" value="ACP-like"/>
    <property type="match status" value="1"/>
</dbReference>
<dbReference type="SMART" id="SM00825">
    <property type="entry name" value="PKS_KS"/>
    <property type="match status" value="1"/>
</dbReference>
<dbReference type="PROSITE" id="PS52004">
    <property type="entry name" value="KS3_2"/>
    <property type="match status" value="1"/>
</dbReference>
<keyword evidence="2" id="KW-0597">Phosphoprotein</keyword>
<dbReference type="Gene3D" id="3.40.50.720">
    <property type="entry name" value="NAD(P)-binding Rossmann-like Domain"/>
    <property type="match status" value="1"/>
</dbReference>
<dbReference type="SUPFAM" id="SSF55048">
    <property type="entry name" value="Probable ACP-binding domain of malonyl-CoA ACP transacylase"/>
    <property type="match status" value="1"/>
</dbReference>
<dbReference type="InterPro" id="IPR016039">
    <property type="entry name" value="Thiolase-like"/>
</dbReference>
<accession>A0A2T1C6Y5</accession>
<dbReference type="FunFam" id="3.40.366.10:FF:000002">
    <property type="entry name" value="Probable polyketide synthase 2"/>
    <property type="match status" value="1"/>
</dbReference>
<dbReference type="InterPro" id="IPR032821">
    <property type="entry name" value="PKS_assoc"/>
</dbReference>
<dbReference type="GO" id="GO:0004315">
    <property type="term" value="F:3-oxoacyl-[acyl-carrier-protein] synthase activity"/>
    <property type="evidence" value="ECO:0007669"/>
    <property type="project" value="InterPro"/>
</dbReference>
<evidence type="ECO:0000256" key="2">
    <source>
        <dbReference type="ARBA" id="ARBA00022553"/>
    </source>
</evidence>
<dbReference type="RefSeq" id="WP_106287763.1">
    <property type="nucleotide sequence ID" value="NZ_CAWNTC010000230.1"/>
</dbReference>
<dbReference type="GO" id="GO:0004312">
    <property type="term" value="F:fatty acid synthase activity"/>
    <property type="evidence" value="ECO:0007669"/>
    <property type="project" value="TreeGrafter"/>
</dbReference>
<dbReference type="Pfam" id="PF02801">
    <property type="entry name" value="Ketoacyl-synt_C"/>
    <property type="match status" value="1"/>
</dbReference>